<dbReference type="RefSeq" id="XP_024708679.1">
    <property type="nucleotide sequence ID" value="XM_024842394.1"/>
</dbReference>
<accession>A0A2I2GKK0</accession>
<dbReference type="AlphaFoldDB" id="A0A2I2GKK0"/>
<keyword evidence="1" id="KW-0812">Transmembrane</keyword>
<keyword evidence="1" id="KW-0472">Membrane</keyword>
<dbReference type="EMBL" id="MSFO01000002">
    <property type="protein sequence ID" value="PLB53377.1"/>
    <property type="molecule type" value="Genomic_DNA"/>
</dbReference>
<feature type="transmembrane region" description="Helical" evidence="1">
    <location>
        <begin position="24"/>
        <end position="41"/>
    </location>
</feature>
<dbReference type="VEuPathDB" id="FungiDB:P170DRAFT_128710"/>
<feature type="transmembrane region" description="Helical" evidence="1">
    <location>
        <begin position="62"/>
        <end position="84"/>
    </location>
</feature>
<organism evidence="2 3">
    <name type="scientific">Aspergillus steynii IBT 23096</name>
    <dbReference type="NCBI Taxonomy" id="1392250"/>
    <lineage>
        <taxon>Eukaryota</taxon>
        <taxon>Fungi</taxon>
        <taxon>Dikarya</taxon>
        <taxon>Ascomycota</taxon>
        <taxon>Pezizomycotina</taxon>
        <taxon>Eurotiomycetes</taxon>
        <taxon>Eurotiomycetidae</taxon>
        <taxon>Eurotiales</taxon>
        <taxon>Aspergillaceae</taxon>
        <taxon>Aspergillus</taxon>
        <taxon>Aspergillus subgen. Circumdati</taxon>
    </lineage>
</organism>
<name>A0A2I2GKK0_9EURO</name>
<evidence type="ECO:0000313" key="2">
    <source>
        <dbReference type="EMBL" id="PLB53377.1"/>
    </source>
</evidence>
<keyword evidence="1" id="KW-1133">Transmembrane helix</keyword>
<proteinExistence type="predicted"/>
<dbReference type="GeneID" id="36550089"/>
<protein>
    <submittedName>
        <fullName evidence="2">Uncharacterized protein</fullName>
    </submittedName>
</protein>
<dbReference type="Proteomes" id="UP000234275">
    <property type="component" value="Unassembled WGS sequence"/>
</dbReference>
<evidence type="ECO:0000256" key="1">
    <source>
        <dbReference type="SAM" id="Phobius"/>
    </source>
</evidence>
<sequence length="110" mass="12512">MGAEEKSNEIGLKACWVHPRCGNLWVRHLLCFCLFSLSSAFRSRIMDYCPQCLGCLSCAFRLFFPFLFFLLSFLFFLVGAGPWLCTSGNFNSCTQPPPPSSMQRIQVKQL</sequence>
<evidence type="ECO:0000313" key="3">
    <source>
        <dbReference type="Proteomes" id="UP000234275"/>
    </source>
</evidence>
<reference evidence="2 3" key="1">
    <citation type="submission" date="2016-12" db="EMBL/GenBank/DDBJ databases">
        <title>The genomes of Aspergillus section Nigri reveals drivers in fungal speciation.</title>
        <authorList>
            <consortium name="DOE Joint Genome Institute"/>
            <person name="Vesth T.C."/>
            <person name="Nybo J."/>
            <person name="Theobald S."/>
            <person name="Brandl J."/>
            <person name="Frisvad J.C."/>
            <person name="Nielsen K.F."/>
            <person name="Lyhne E.K."/>
            <person name="Kogle M.E."/>
            <person name="Kuo A."/>
            <person name="Riley R."/>
            <person name="Clum A."/>
            <person name="Nolan M."/>
            <person name="Lipzen A."/>
            <person name="Salamov A."/>
            <person name="Henrissat B."/>
            <person name="Wiebenga A."/>
            <person name="De Vries R.P."/>
            <person name="Grigoriev I.V."/>
            <person name="Mortensen U.H."/>
            <person name="Andersen M.R."/>
            <person name="Baker S.E."/>
        </authorList>
    </citation>
    <scope>NUCLEOTIDE SEQUENCE [LARGE SCALE GENOMIC DNA]</scope>
    <source>
        <strain evidence="2 3">IBT 23096</strain>
    </source>
</reference>
<comment type="caution">
    <text evidence="2">The sequence shown here is derived from an EMBL/GenBank/DDBJ whole genome shotgun (WGS) entry which is preliminary data.</text>
</comment>
<gene>
    <name evidence="2" type="ORF">P170DRAFT_128710</name>
</gene>
<keyword evidence="3" id="KW-1185">Reference proteome</keyword>